<name>A0A6A6ZDP4_9PLEO</name>
<reference evidence="2" key="1">
    <citation type="journal article" date="2020" name="Stud. Mycol.">
        <title>101 Dothideomycetes genomes: a test case for predicting lifestyles and emergence of pathogens.</title>
        <authorList>
            <person name="Haridas S."/>
            <person name="Albert R."/>
            <person name="Binder M."/>
            <person name="Bloem J."/>
            <person name="Labutti K."/>
            <person name="Salamov A."/>
            <person name="Andreopoulos B."/>
            <person name="Baker S."/>
            <person name="Barry K."/>
            <person name="Bills G."/>
            <person name="Bluhm B."/>
            <person name="Cannon C."/>
            <person name="Castanera R."/>
            <person name="Culley D."/>
            <person name="Daum C."/>
            <person name="Ezra D."/>
            <person name="Gonzalez J."/>
            <person name="Henrissat B."/>
            <person name="Kuo A."/>
            <person name="Liang C."/>
            <person name="Lipzen A."/>
            <person name="Lutzoni F."/>
            <person name="Magnuson J."/>
            <person name="Mondo S."/>
            <person name="Nolan M."/>
            <person name="Ohm R."/>
            <person name="Pangilinan J."/>
            <person name="Park H.-J."/>
            <person name="Ramirez L."/>
            <person name="Alfaro M."/>
            <person name="Sun H."/>
            <person name="Tritt A."/>
            <person name="Yoshinaga Y."/>
            <person name="Zwiers L.-H."/>
            <person name="Turgeon B."/>
            <person name="Goodwin S."/>
            <person name="Spatafora J."/>
            <person name="Crous P."/>
            <person name="Grigoriev I."/>
        </authorList>
    </citation>
    <scope>NUCLEOTIDE SEQUENCE</scope>
    <source>
        <strain evidence="2">CBS 113818</strain>
    </source>
</reference>
<dbReference type="AlphaFoldDB" id="A0A6A6ZDP4"/>
<keyword evidence="3" id="KW-1185">Reference proteome</keyword>
<accession>A0A6A6ZDP4</accession>
<proteinExistence type="predicted"/>
<protein>
    <recommendedName>
        <fullName evidence="1">BTB domain-containing protein</fullName>
    </recommendedName>
</protein>
<dbReference type="PROSITE" id="PS50097">
    <property type="entry name" value="BTB"/>
    <property type="match status" value="1"/>
</dbReference>
<sequence length="246" mass="26729">MAAENFIHDLSGYLFAGNLSDLTLNFGEKSWQIHRALACCHSIWFQKAVNIGFEASGFSHGVITLNDDPEFADAIDCMVSYFYKAGYNVSQYDTSESLLHAQVATIADKYDCASLYKLARTSFADTVNAVESNDWFAVAALIYDHTTTELPAHEELRGLVVAAVANRPVVLKVILQLESTVGLLRSNADLATDLLLSGPYIQTGVTSKRHSYKVGLVGSFSCPSCDGLHTTEPVPEPLPLTEDAGD</sequence>
<dbReference type="Gene3D" id="3.30.710.10">
    <property type="entry name" value="Potassium Channel Kv1.1, Chain A"/>
    <property type="match status" value="1"/>
</dbReference>
<evidence type="ECO:0000259" key="1">
    <source>
        <dbReference type="PROSITE" id="PS50097"/>
    </source>
</evidence>
<dbReference type="InterPro" id="IPR000210">
    <property type="entry name" value="BTB/POZ_dom"/>
</dbReference>
<evidence type="ECO:0000313" key="3">
    <source>
        <dbReference type="Proteomes" id="UP000799424"/>
    </source>
</evidence>
<dbReference type="InterPro" id="IPR011333">
    <property type="entry name" value="SKP1/BTB/POZ_sf"/>
</dbReference>
<dbReference type="OrthoDB" id="6359816at2759"/>
<gene>
    <name evidence="2" type="ORF">CC86DRAFT_399334</name>
</gene>
<dbReference type="Pfam" id="PF00651">
    <property type="entry name" value="BTB"/>
    <property type="match status" value="1"/>
</dbReference>
<dbReference type="Proteomes" id="UP000799424">
    <property type="component" value="Unassembled WGS sequence"/>
</dbReference>
<evidence type="ECO:0000313" key="2">
    <source>
        <dbReference type="EMBL" id="KAF2818317.1"/>
    </source>
</evidence>
<dbReference type="SUPFAM" id="SSF54695">
    <property type="entry name" value="POZ domain"/>
    <property type="match status" value="1"/>
</dbReference>
<feature type="domain" description="BTB" evidence="1">
    <location>
        <begin position="20"/>
        <end position="91"/>
    </location>
</feature>
<organism evidence="2 3">
    <name type="scientific">Ophiobolus disseminans</name>
    <dbReference type="NCBI Taxonomy" id="1469910"/>
    <lineage>
        <taxon>Eukaryota</taxon>
        <taxon>Fungi</taxon>
        <taxon>Dikarya</taxon>
        <taxon>Ascomycota</taxon>
        <taxon>Pezizomycotina</taxon>
        <taxon>Dothideomycetes</taxon>
        <taxon>Pleosporomycetidae</taxon>
        <taxon>Pleosporales</taxon>
        <taxon>Pleosporineae</taxon>
        <taxon>Phaeosphaeriaceae</taxon>
        <taxon>Ophiobolus</taxon>
    </lineage>
</organism>
<dbReference type="EMBL" id="MU006254">
    <property type="protein sequence ID" value="KAF2818317.1"/>
    <property type="molecule type" value="Genomic_DNA"/>
</dbReference>